<gene>
    <name evidence="1" type="ORF">HPB50_025834</name>
</gene>
<name>A0ACB7STQ4_HYAAI</name>
<dbReference type="Proteomes" id="UP000821845">
    <property type="component" value="Chromosome 3"/>
</dbReference>
<protein>
    <submittedName>
        <fullName evidence="1">Uncharacterized protein</fullName>
    </submittedName>
</protein>
<evidence type="ECO:0000313" key="2">
    <source>
        <dbReference type="Proteomes" id="UP000821845"/>
    </source>
</evidence>
<proteinExistence type="predicted"/>
<sequence>MPSASRDINFTPEEVRSHLPPAKQIPFAKTQRHPIVALNGESWQENRKYSFRVLKSLGFEKQAMEEHVREEVRQLTQLLSATNGKPMRVAKALSASAANNVLSLVVGKRYDLDDPFSRFVEGLLTKFLRQAAIFSHYDFFPIVRFFAAFIPNTRMHAMNQVFSEVSKLVRKELKQRKGDEEPYAEKDFIGGYLKKVLNSSVDGSHYSMRHLEGNALNFLAAATNTVRTSVLWNLCIAASDPDGHQARAQREIDAALGRHRAPAWDDRHQLPYTMATVLETLRWRTIAPLGINRSREKLRQLDTGGAKSEGTAELG</sequence>
<dbReference type="EMBL" id="CM023483">
    <property type="protein sequence ID" value="KAH6937188.1"/>
    <property type="molecule type" value="Genomic_DNA"/>
</dbReference>
<comment type="caution">
    <text evidence="1">The sequence shown here is derived from an EMBL/GenBank/DDBJ whole genome shotgun (WGS) entry which is preliminary data.</text>
</comment>
<reference evidence="1" key="1">
    <citation type="submission" date="2020-05" db="EMBL/GenBank/DDBJ databases">
        <title>Large-scale comparative analyses of tick genomes elucidate their genetic diversity and vector capacities.</title>
        <authorList>
            <person name="Jia N."/>
            <person name="Wang J."/>
            <person name="Shi W."/>
            <person name="Du L."/>
            <person name="Sun Y."/>
            <person name="Zhan W."/>
            <person name="Jiang J."/>
            <person name="Wang Q."/>
            <person name="Zhang B."/>
            <person name="Ji P."/>
            <person name="Sakyi L.B."/>
            <person name="Cui X."/>
            <person name="Yuan T."/>
            <person name="Jiang B."/>
            <person name="Yang W."/>
            <person name="Lam T.T.-Y."/>
            <person name="Chang Q."/>
            <person name="Ding S."/>
            <person name="Wang X."/>
            <person name="Zhu J."/>
            <person name="Ruan X."/>
            <person name="Zhao L."/>
            <person name="Wei J."/>
            <person name="Que T."/>
            <person name="Du C."/>
            <person name="Cheng J."/>
            <person name="Dai P."/>
            <person name="Han X."/>
            <person name="Huang E."/>
            <person name="Gao Y."/>
            <person name="Liu J."/>
            <person name="Shao H."/>
            <person name="Ye R."/>
            <person name="Li L."/>
            <person name="Wei W."/>
            <person name="Wang X."/>
            <person name="Wang C."/>
            <person name="Yang T."/>
            <person name="Huo Q."/>
            <person name="Li W."/>
            <person name="Guo W."/>
            <person name="Chen H."/>
            <person name="Zhou L."/>
            <person name="Ni X."/>
            <person name="Tian J."/>
            <person name="Zhou Y."/>
            <person name="Sheng Y."/>
            <person name="Liu T."/>
            <person name="Pan Y."/>
            <person name="Xia L."/>
            <person name="Li J."/>
            <person name="Zhao F."/>
            <person name="Cao W."/>
        </authorList>
    </citation>
    <scope>NUCLEOTIDE SEQUENCE</scope>
    <source>
        <strain evidence="1">Hyas-2018</strain>
    </source>
</reference>
<accession>A0ACB7STQ4</accession>
<evidence type="ECO:0000313" key="1">
    <source>
        <dbReference type="EMBL" id="KAH6937188.1"/>
    </source>
</evidence>
<keyword evidence="2" id="KW-1185">Reference proteome</keyword>
<organism evidence="1 2">
    <name type="scientific">Hyalomma asiaticum</name>
    <name type="common">Tick</name>
    <dbReference type="NCBI Taxonomy" id="266040"/>
    <lineage>
        <taxon>Eukaryota</taxon>
        <taxon>Metazoa</taxon>
        <taxon>Ecdysozoa</taxon>
        <taxon>Arthropoda</taxon>
        <taxon>Chelicerata</taxon>
        <taxon>Arachnida</taxon>
        <taxon>Acari</taxon>
        <taxon>Parasitiformes</taxon>
        <taxon>Ixodida</taxon>
        <taxon>Ixodoidea</taxon>
        <taxon>Ixodidae</taxon>
        <taxon>Hyalomminae</taxon>
        <taxon>Hyalomma</taxon>
    </lineage>
</organism>